<dbReference type="EMBL" id="BAAAGS010000009">
    <property type="protein sequence ID" value="GAA0520716.1"/>
    <property type="molecule type" value="Genomic_DNA"/>
</dbReference>
<keyword evidence="10" id="KW-1185">Reference proteome</keyword>
<dbReference type="PROSITE" id="PS51900">
    <property type="entry name" value="CB"/>
    <property type="match status" value="1"/>
</dbReference>
<proteinExistence type="inferred from homology"/>
<reference evidence="9 10" key="1">
    <citation type="journal article" date="2019" name="Int. J. Syst. Evol. Microbiol.">
        <title>The Global Catalogue of Microorganisms (GCM) 10K type strain sequencing project: providing services to taxonomists for standard genome sequencing and annotation.</title>
        <authorList>
            <consortium name="The Broad Institute Genomics Platform"/>
            <consortium name="The Broad Institute Genome Sequencing Center for Infectious Disease"/>
            <person name="Wu L."/>
            <person name="Ma J."/>
        </authorList>
    </citation>
    <scope>NUCLEOTIDE SEQUENCE [LARGE SCALE GENOMIC DNA]</scope>
    <source>
        <strain evidence="9 10">JCM 10303</strain>
    </source>
</reference>
<organism evidence="9 10">
    <name type="scientific">Saccharopolyspora erythraea</name>
    <name type="common">Streptomyces erythraeus</name>
    <dbReference type="NCBI Taxonomy" id="1836"/>
    <lineage>
        <taxon>Bacteria</taxon>
        <taxon>Bacillati</taxon>
        <taxon>Actinomycetota</taxon>
        <taxon>Actinomycetes</taxon>
        <taxon>Pseudonocardiales</taxon>
        <taxon>Pseudonocardiaceae</taxon>
        <taxon>Saccharopolyspora</taxon>
    </lineage>
</organism>
<dbReference type="PROSITE" id="PS51898">
    <property type="entry name" value="TYR_RECOMBINASE"/>
    <property type="match status" value="1"/>
</dbReference>
<feature type="domain" description="Tyr recombinase" evidence="7">
    <location>
        <begin position="153"/>
        <end position="382"/>
    </location>
</feature>
<keyword evidence="2" id="KW-0229">DNA integration</keyword>
<feature type="region of interest" description="Disordered" evidence="6">
    <location>
        <begin position="379"/>
        <end position="398"/>
    </location>
</feature>
<evidence type="ECO:0000313" key="9">
    <source>
        <dbReference type="EMBL" id="GAA0520716.1"/>
    </source>
</evidence>
<dbReference type="PANTHER" id="PTHR30349:SF41">
    <property type="entry name" value="INTEGRASE_RECOMBINASE PROTEIN MJ0367-RELATED"/>
    <property type="match status" value="1"/>
</dbReference>
<dbReference type="Pfam" id="PF02899">
    <property type="entry name" value="Phage_int_SAM_1"/>
    <property type="match status" value="1"/>
</dbReference>
<dbReference type="InterPro" id="IPR050090">
    <property type="entry name" value="Tyrosine_recombinase_XerCD"/>
</dbReference>
<protein>
    <submittedName>
        <fullName evidence="9">Site-specific tyrosine recombinase XerD</fullName>
    </submittedName>
</protein>
<evidence type="ECO:0000259" key="7">
    <source>
        <dbReference type="PROSITE" id="PS51898"/>
    </source>
</evidence>
<comment type="similarity">
    <text evidence="1">Belongs to the 'phage' integrase family.</text>
</comment>
<dbReference type="Proteomes" id="UP001500729">
    <property type="component" value="Unassembled WGS sequence"/>
</dbReference>
<evidence type="ECO:0000256" key="1">
    <source>
        <dbReference type="ARBA" id="ARBA00008857"/>
    </source>
</evidence>
<dbReference type="SUPFAM" id="SSF56349">
    <property type="entry name" value="DNA breaking-rejoining enzymes"/>
    <property type="match status" value="1"/>
</dbReference>
<dbReference type="RefSeq" id="WP_009946896.1">
    <property type="nucleotide sequence ID" value="NZ_BAAAGS010000009.1"/>
</dbReference>
<dbReference type="InterPro" id="IPR004107">
    <property type="entry name" value="Integrase_SAM-like_N"/>
</dbReference>
<evidence type="ECO:0000313" key="10">
    <source>
        <dbReference type="Proteomes" id="UP001500729"/>
    </source>
</evidence>
<dbReference type="Pfam" id="PF00589">
    <property type="entry name" value="Phage_integrase"/>
    <property type="match status" value="1"/>
</dbReference>
<comment type="caution">
    <text evidence="9">The sequence shown here is derived from an EMBL/GenBank/DDBJ whole genome shotgun (WGS) entry which is preliminary data.</text>
</comment>
<sequence length="398" mass="44015">MTKAVVPLEDRADKTTRERFAEFLRIYASLNTRLAYATDLGIPLEWVPGYRPPDPTRRRGRARRTQPTGLEWLTWCVRNGFDSFVDIRVEHVERWLAELAEAGYRDATRARMLSAVSAFYRKYLMREGLAEHNPAALVDRAAQHLNRPGGTPSQTTMWSFEACRALLLAACLLADHRRDGPRDRAMVEILVGTGVRAEELVGVNLDDYDRPTPGGSASLRVHGKGAKDRLVALAPPVADAVEAYLAVRLPPTVPALPGHTGPATREPLFLTRTGARVHVSHVQAVLRRLCTTFAPDPDAPPPRARWLRDLLATERAAFIAEHLAPLRDSIHPHSARHSYATHAKNRGAEARQVQKDLGHTSLSTTEGYLHDAENLANSAAHDLSPALHRGFPTTTTTP</sequence>
<evidence type="ECO:0000256" key="5">
    <source>
        <dbReference type="PROSITE-ProRule" id="PRU01248"/>
    </source>
</evidence>
<dbReference type="InterPro" id="IPR002104">
    <property type="entry name" value="Integrase_catalytic"/>
</dbReference>
<keyword evidence="4" id="KW-0233">DNA recombination</keyword>
<evidence type="ECO:0000259" key="8">
    <source>
        <dbReference type="PROSITE" id="PS51900"/>
    </source>
</evidence>
<evidence type="ECO:0000256" key="2">
    <source>
        <dbReference type="ARBA" id="ARBA00022908"/>
    </source>
</evidence>
<feature type="domain" description="Core-binding (CB)" evidence="8">
    <location>
        <begin position="11"/>
        <end position="124"/>
    </location>
</feature>
<gene>
    <name evidence="9" type="ORF">GCM10009533_19820</name>
</gene>
<dbReference type="InterPro" id="IPR011010">
    <property type="entry name" value="DNA_brk_join_enz"/>
</dbReference>
<evidence type="ECO:0000256" key="4">
    <source>
        <dbReference type="ARBA" id="ARBA00023172"/>
    </source>
</evidence>
<name>A0ABN1CLQ7_SACER</name>
<dbReference type="InterPro" id="IPR010998">
    <property type="entry name" value="Integrase_recombinase_N"/>
</dbReference>
<accession>A0ABN1CLQ7</accession>
<dbReference type="Gene3D" id="1.10.443.10">
    <property type="entry name" value="Intergrase catalytic core"/>
    <property type="match status" value="1"/>
</dbReference>
<evidence type="ECO:0000256" key="3">
    <source>
        <dbReference type="ARBA" id="ARBA00023125"/>
    </source>
</evidence>
<dbReference type="InterPro" id="IPR013762">
    <property type="entry name" value="Integrase-like_cat_sf"/>
</dbReference>
<dbReference type="PANTHER" id="PTHR30349">
    <property type="entry name" value="PHAGE INTEGRASE-RELATED"/>
    <property type="match status" value="1"/>
</dbReference>
<dbReference type="InterPro" id="IPR044068">
    <property type="entry name" value="CB"/>
</dbReference>
<dbReference type="Gene3D" id="1.10.150.130">
    <property type="match status" value="1"/>
</dbReference>
<evidence type="ECO:0000256" key="6">
    <source>
        <dbReference type="SAM" id="MobiDB-lite"/>
    </source>
</evidence>
<keyword evidence="3 5" id="KW-0238">DNA-binding</keyword>